<gene>
    <name evidence="2" type="ORF">MERR_LOCUS47116</name>
</gene>
<dbReference type="PANTHER" id="PTHR10775:SF158">
    <property type="entry name" value="TNP2-LIKE TRANSPOSON PROTEIN"/>
    <property type="match status" value="1"/>
</dbReference>
<sequence length="569" mass="65829">MTSLLGNDRDLRLISPKSFECVEIKIIKEVDKSSLTFTKIYSEMDKSWITKHRLSQDYISGVNQFLDFAFANMKTYMIKCPCQRCCLVRYKVRVEVEGDLFYHGFRPTYTNWYLHGEELDSNGETVRLESESRVDYTEDLSMNLLEDVFPSMNNSIDDDDAASPTEDHPKQKEALDDLLADCNQALYEGCESFSKLSFMLKLYHINCMCRISDKEMSMVIELLKEAFQHAKLPDSFNDMKKIIRKLGFTYETIHVCRNDCMLYWGDDASRHTCKVCESSRWKTAAIVDDDGSAEKKKKKKQQAVKVLRYFPLKPRLQRFFMSSKTAESMRWHANSENPDGKLRHPRDGKAWKTFDQQFPEFSSEPRNVRLGLATDGFNPYGSMSMSYSVWPVLLFPYNLPPWMSMKQTSTILSMIIPGKQMPGNDIDIYLQPLIKELKELWSDGVPTFDASLKETFTMRAILLWTISDYPGLGNLSGWNVHTGLACPSCNYDAKYLRLRHGKKNCYMGHRRFLPENHVFRKDKQQFDGLIETRDSPITPSGSVILQQIQNVDVTLGKKIDAVGKRRRED</sequence>
<dbReference type="Proteomes" id="UP000467841">
    <property type="component" value="Unassembled WGS sequence"/>
</dbReference>
<dbReference type="EMBL" id="CACVBM020001804">
    <property type="protein sequence ID" value="CAA7059880.1"/>
    <property type="molecule type" value="Genomic_DNA"/>
</dbReference>
<feature type="non-terminal residue" evidence="2">
    <location>
        <position position="569"/>
    </location>
</feature>
<dbReference type="Pfam" id="PF13963">
    <property type="entry name" value="Transpos_assoc"/>
    <property type="match status" value="1"/>
</dbReference>
<name>A0A6D2L2P1_9BRAS</name>
<evidence type="ECO:0000313" key="2">
    <source>
        <dbReference type="EMBL" id="CAA7059880.1"/>
    </source>
</evidence>
<reference evidence="2" key="1">
    <citation type="submission" date="2020-01" db="EMBL/GenBank/DDBJ databases">
        <authorList>
            <person name="Mishra B."/>
        </authorList>
    </citation>
    <scope>NUCLEOTIDE SEQUENCE [LARGE SCALE GENOMIC DNA]</scope>
</reference>
<dbReference type="OrthoDB" id="1422105at2759"/>
<keyword evidence="3" id="KW-1185">Reference proteome</keyword>
<feature type="domain" description="Transposase-associated" evidence="1">
    <location>
        <begin position="46"/>
        <end position="117"/>
    </location>
</feature>
<protein>
    <recommendedName>
        <fullName evidence="1">Transposase-associated domain-containing protein</fullName>
    </recommendedName>
</protein>
<dbReference type="AlphaFoldDB" id="A0A6D2L2P1"/>
<dbReference type="InterPro" id="IPR029480">
    <property type="entry name" value="Transpos_assoc"/>
</dbReference>
<dbReference type="InterPro" id="IPR004242">
    <property type="entry name" value="Transposase_21"/>
</dbReference>
<dbReference type="PANTHER" id="PTHR10775">
    <property type="entry name" value="OS08G0208400 PROTEIN"/>
    <property type="match status" value="1"/>
</dbReference>
<evidence type="ECO:0000259" key="1">
    <source>
        <dbReference type="Pfam" id="PF13963"/>
    </source>
</evidence>
<dbReference type="Pfam" id="PF02992">
    <property type="entry name" value="Transposase_21"/>
    <property type="match status" value="1"/>
</dbReference>
<accession>A0A6D2L2P1</accession>
<evidence type="ECO:0000313" key="3">
    <source>
        <dbReference type="Proteomes" id="UP000467841"/>
    </source>
</evidence>
<proteinExistence type="predicted"/>
<organism evidence="2 3">
    <name type="scientific">Microthlaspi erraticum</name>
    <dbReference type="NCBI Taxonomy" id="1685480"/>
    <lineage>
        <taxon>Eukaryota</taxon>
        <taxon>Viridiplantae</taxon>
        <taxon>Streptophyta</taxon>
        <taxon>Embryophyta</taxon>
        <taxon>Tracheophyta</taxon>
        <taxon>Spermatophyta</taxon>
        <taxon>Magnoliopsida</taxon>
        <taxon>eudicotyledons</taxon>
        <taxon>Gunneridae</taxon>
        <taxon>Pentapetalae</taxon>
        <taxon>rosids</taxon>
        <taxon>malvids</taxon>
        <taxon>Brassicales</taxon>
        <taxon>Brassicaceae</taxon>
        <taxon>Coluteocarpeae</taxon>
        <taxon>Microthlaspi</taxon>
    </lineage>
</organism>
<comment type="caution">
    <text evidence="2">The sequence shown here is derived from an EMBL/GenBank/DDBJ whole genome shotgun (WGS) entry which is preliminary data.</text>
</comment>